<dbReference type="EMBL" id="VOKX01000109">
    <property type="protein sequence ID" value="KAB7835210.1"/>
    <property type="molecule type" value="Genomic_DNA"/>
</dbReference>
<accession>A0A5N5W164</accession>
<feature type="region of interest" description="Disordered" evidence="1">
    <location>
        <begin position="27"/>
        <end position="46"/>
    </location>
</feature>
<feature type="signal peptide" evidence="2">
    <location>
        <begin position="1"/>
        <end position="25"/>
    </location>
</feature>
<sequence length="524" mass="51927">MGRTTLSLFATAAALAAVTGVAVVAAPSGDAGGGSGTARATRSAARMPVQRSAVVCPAPTSSEVAETTYTAFSPGAPASAKAGAGGRDARRTADLLPMTTTSSRPPAKKDGKKEEDGKKGSGGKAPAPGAGPVLTLKAPGAPVTATTDRSDAPALLGSAEGPLAPGYTVQQTTAVAAGSGRGLHGLTCGPADTSFWFPGVPTAKGRQDYVHLTNPDSAAAAVVDLELHGKDGRVAAPAGEGVTVPPRSSVPVLLSTLTDAPADNLTLHVTARSGRVGAALQASDEKQGGDWLPASEPAAAAVLPGIPADATSVRLVAFAPGADDADLKLRFAGPTGSITPAGHETLHVRSGTTETVELDGVARGEAGSLLLTAEDGGRVVAGLRVTRGKGDKQETAFLPAVEPVGARGTVADDRAKGTSLSLVAPGAEARVRVSAWAAGGGTPATRTYTVRSGTTLTVEPPVPGGGKGGYALTVETVSGGPVHAARTLTLPQDGVPAFTVQPVPDNRSSVEVPAVRSDLTTVTR</sequence>
<feature type="chain" id="PRO_5024878728" description="Secreted protein" evidence="2">
    <location>
        <begin position="26"/>
        <end position="524"/>
    </location>
</feature>
<dbReference type="InterPro" id="IPR043777">
    <property type="entry name" value="DUF5719"/>
</dbReference>
<proteinExistence type="predicted"/>
<evidence type="ECO:0000256" key="2">
    <source>
        <dbReference type="SAM" id="SignalP"/>
    </source>
</evidence>
<keyword evidence="2" id="KW-0732">Signal</keyword>
<dbReference type="AlphaFoldDB" id="A0A5N5W164"/>
<feature type="compositionally biased region" description="Low complexity" evidence="1">
    <location>
        <begin position="73"/>
        <end position="82"/>
    </location>
</feature>
<feature type="region of interest" description="Disordered" evidence="1">
    <location>
        <begin position="73"/>
        <end position="164"/>
    </location>
</feature>
<dbReference type="Pfam" id="PF18986">
    <property type="entry name" value="DUF5719"/>
    <property type="match status" value="1"/>
</dbReference>
<dbReference type="OrthoDB" id="3729011at2"/>
<organism evidence="3 4">
    <name type="scientific">Streptomyces mobaraensis</name>
    <name type="common">Streptoverticillium mobaraense</name>
    <dbReference type="NCBI Taxonomy" id="35621"/>
    <lineage>
        <taxon>Bacteria</taxon>
        <taxon>Bacillati</taxon>
        <taxon>Actinomycetota</taxon>
        <taxon>Actinomycetes</taxon>
        <taxon>Kitasatosporales</taxon>
        <taxon>Streptomycetaceae</taxon>
        <taxon>Streptomyces</taxon>
    </lineage>
</organism>
<feature type="compositionally biased region" description="Low complexity" evidence="1">
    <location>
        <begin position="37"/>
        <end position="46"/>
    </location>
</feature>
<evidence type="ECO:0000256" key="1">
    <source>
        <dbReference type="SAM" id="MobiDB-lite"/>
    </source>
</evidence>
<evidence type="ECO:0000313" key="3">
    <source>
        <dbReference type="EMBL" id="KAB7835210.1"/>
    </source>
</evidence>
<dbReference type="RefSeq" id="WP_152265450.1">
    <property type="nucleotide sequence ID" value="NZ_VOKX01000109.1"/>
</dbReference>
<keyword evidence="4" id="KW-1185">Reference proteome</keyword>
<feature type="compositionally biased region" description="Basic and acidic residues" evidence="1">
    <location>
        <begin position="107"/>
        <end position="119"/>
    </location>
</feature>
<comment type="caution">
    <text evidence="3">The sequence shown here is derived from an EMBL/GenBank/DDBJ whole genome shotgun (WGS) entry which is preliminary data.</text>
</comment>
<reference evidence="3 4" key="1">
    <citation type="journal article" date="2019" name="Microb. Cell Fact.">
        <title>Exploring novel herbicidin analogues by transcriptional regulator overexpression and MS/MS molecular networking.</title>
        <authorList>
            <person name="Shi Y."/>
            <person name="Gu R."/>
            <person name="Li Y."/>
            <person name="Wang X."/>
            <person name="Ren W."/>
            <person name="Li X."/>
            <person name="Wang L."/>
            <person name="Xie Y."/>
            <person name="Hong B."/>
        </authorList>
    </citation>
    <scope>NUCLEOTIDE SEQUENCE [LARGE SCALE GENOMIC DNA]</scope>
    <source>
        <strain evidence="3 4">US-43</strain>
    </source>
</reference>
<name>A0A5N5W164_STRMB</name>
<gene>
    <name evidence="3" type="ORF">FRZ00_28090</name>
</gene>
<evidence type="ECO:0008006" key="5">
    <source>
        <dbReference type="Google" id="ProtNLM"/>
    </source>
</evidence>
<dbReference type="Proteomes" id="UP000327000">
    <property type="component" value="Unassembled WGS sequence"/>
</dbReference>
<protein>
    <recommendedName>
        <fullName evidence="5">Secreted protein</fullName>
    </recommendedName>
</protein>
<evidence type="ECO:0000313" key="4">
    <source>
        <dbReference type="Proteomes" id="UP000327000"/>
    </source>
</evidence>